<evidence type="ECO:0000256" key="6">
    <source>
        <dbReference type="ARBA" id="ARBA00022723"/>
    </source>
</evidence>
<dbReference type="InterPro" id="IPR036010">
    <property type="entry name" value="2Fe-2S_ferredoxin-like_sf"/>
</dbReference>
<evidence type="ECO:0000256" key="1">
    <source>
        <dbReference type="ARBA" id="ARBA00001974"/>
    </source>
</evidence>
<dbReference type="Pfam" id="PF20256">
    <property type="entry name" value="MoCoBD_2"/>
    <property type="match status" value="1"/>
</dbReference>
<feature type="binding site" evidence="15">
    <location>
        <position position="164"/>
    </location>
    <ligand>
        <name>[2Fe-2S] cluster</name>
        <dbReference type="ChEBI" id="CHEBI:190135"/>
        <label>2</label>
    </ligand>
</feature>
<dbReference type="PROSITE" id="PS51387">
    <property type="entry name" value="FAD_PCMH"/>
    <property type="match status" value="1"/>
</dbReference>
<comment type="similarity">
    <text evidence="2">Belongs to the xanthine dehydrogenase family.</text>
</comment>
<dbReference type="OrthoDB" id="8300278at2759"/>
<keyword evidence="3 15" id="KW-0500">Molybdenum</keyword>
<dbReference type="PANTHER" id="PTHR45444:SF3">
    <property type="entry name" value="XANTHINE DEHYDROGENASE"/>
    <property type="match status" value="1"/>
</dbReference>
<keyword evidence="19" id="KW-1185">Reference proteome</keyword>
<comment type="cofactor">
    <cofactor evidence="15">
        <name>[2Fe-2S] cluster</name>
        <dbReference type="ChEBI" id="CHEBI:190135"/>
    </cofactor>
    <text evidence="15">Binds 2 [2Fe-2S] clusters.</text>
</comment>
<comment type="cofactor">
    <cofactor evidence="1 14">
        <name>FAD</name>
        <dbReference type="ChEBI" id="CHEBI:57692"/>
    </cofactor>
</comment>
<accession>A0A1J4KST8</accession>
<keyword evidence="7 14" id="KW-0274">FAD</keyword>
<dbReference type="SMART" id="SM01008">
    <property type="entry name" value="Ald_Xan_dh_C"/>
    <property type="match status" value="1"/>
</dbReference>
<dbReference type="Gene3D" id="3.10.20.30">
    <property type="match status" value="1"/>
</dbReference>
<dbReference type="GO" id="GO:0016491">
    <property type="term" value="F:oxidoreductase activity"/>
    <property type="evidence" value="ECO:0007669"/>
    <property type="project" value="UniProtKB-KW"/>
</dbReference>
<dbReference type="SUPFAM" id="SSF56176">
    <property type="entry name" value="FAD-binding/transporter-associated domain-like"/>
    <property type="match status" value="1"/>
</dbReference>
<comment type="caution">
    <text evidence="18">The sequence shown here is derived from an EMBL/GenBank/DDBJ whole genome shotgun (WGS) entry which is preliminary data.</text>
</comment>
<feature type="binding site" evidence="15">
    <location>
        <position position="796"/>
    </location>
    <ligand>
        <name>Mo-molybdopterin</name>
        <dbReference type="ChEBI" id="CHEBI:71302"/>
    </ligand>
    <ligandPart>
        <name>Mo</name>
        <dbReference type="ChEBI" id="CHEBI:28685"/>
    </ligandPart>
</feature>
<feature type="binding site" evidence="14">
    <location>
        <position position="359"/>
    </location>
    <ligand>
        <name>FAD</name>
        <dbReference type="ChEBI" id="CHEBI:57692"/>
    </ligand>
</feature>
<evidence type="ECO:0000256" key="10">
    <source>
        <dbReference type="ARBA" id="ARBA00023014"/>
    </source>
</evidence>
<sequence>MLRFSSLGRKHFSVNNHAIEFLLNGRKIRLEEGKFDPSDSLVNYLRSEEVNLKGTKRGCDEGGCGSCTVILSAFDPVSRKVRHRAINSCTFPLAHAHHASITTIERLAESPEKLNPIQEAVKRHHATQCGFCTPGFIMSTLALLLEKEAPTNDDLLLHMDGNLCRCTGYRSILEALREFTSDIRPHDELIAELINQPPNAAQNNKCDMNRQNREKAIQGFDRNLPNEFLSSKQGVSISHNGHTFYLPSNLNELISCKKENPKAKIIVGNTELFASLPTTPKRDYVSTHLVDDLKFIKIENNNLKVGAATTITDIYEFIENSNDRILQAMKQKIEVFASNQTRSVSCMTGNIVGGGSSTDFTNFLPGVGAIMKIINAKTGEIKEVLMDNLYDGFKSNLKDEEIITEISIPLAKSSLNENDYCSVQKTSLRREIAGGILSSTIRININENNNTINDIKIAFSKLSSIVPATRAHQAEQFLIGKEFTLENVLNACKLIKEEHPPTNIDGYREYRSELVNAHVLKFFHRTEKQRGRNYDPSISDEIEKQTTEHSVSCQCDGDGKSSVPLSRVQTVRKSVTHLSAPIQVTGKAEFTDDIPLSVRSKHAAFVTSKIAHGKILNIELPKDEKVEFTLITAKDLPPGTNQVCGNNEELLASEKVTYYGQPVAIVVADTEYDAWIIANSIQIQYEKYKAITSIKESIKNNTCIDASKIVKGSKDIESEIFAKTKLNILEGEVNMGGQFHFYLEPNASLASSSSDGQYLMQATGRDLESIRDEAAKVLGIPRTFVEAHVKRVGGAFCGKSGRTTIVSSATAIASQKVGCPIKLRLPRINDTQIMSGDAQFKTKYKVSFDNNGKIEGLSMDFFVDSGYSYKSNKGMSEKCMLHSDSVYDIPNFTTRAHLCQTNKISGSHFRGFGCQNGGLAIEGVMEAIARKLGKNVEDVKRINFYKKENAVTPYNVKLDGINITECWQIIKEKSNFEQLKKSCQAFNALNKHKKRGISITPVKYGVGVPSKKRRRGSALVHLLKDGTIYISHSGVELGQGLHTKMCQVAAQIFGVPVDSVRIESTDTTRNTECNITGGGFTNDLAGFAVINACEKLYKRIEHLMKPGKTFAEVVESAYDEQIDLTAHGYYASEQPDFNIETLTGRPYQYYEYGAGVAVVETDVLTGDYKILEAHIVFDAGKSLNPGIDIGQVEGGFLQGVGWLTSEVSQTGEDGKPKCDSMYKYKIPAISGLPARFSCTLLPNSRNTIGILDAKGIGEPPEMLANCVAFALYDAIEAARKDKKLPPLKSFEFPATVERVKMFMTK</sequence>
<dbReference type="InterPro" id="IPR036683">
    <property type="entry name" value="CO_DH_flav_C_dom_sf"/>
</dbReference>
<evidence type="ECO:0000256" key="9">
    <source>
        <dbReference type="ARBA" id="ARBA00023004"/>
    </source>
</evidence>
<dbReference type="InterPro" id="IPR046867">
    <property type="entry name" value="AldOxase/xan_DH_MoCoBD2"/>
</dbReference>
<dbReference type="InterPro" id="IPR016208">
    <property type="entry name" value="Ald_Oxase/xanthine_DH-like"/>
</dbReference>
<dbReference type="InterPro" id="IPR036318">
    <property type="entry name" value="FAD-bd_PCMH-like_sf"/>
</dbReference>
<dbReference type="SUPFAM" id="SSF54292">
    <property type="entry name" value="2Fe-2S ferredoxin-like"/>
    <property type="match status" value="1"/>
</dbReference>
<evidence type="ECO:0000256" key="3">
    <source>
        <dbReference type="ARBA" id="ARBA00022505"/>
    </source>
</evidence>
<dbReference type="Gene3D" id="3.30.365.10">
    <property type="entry name" value="Aldehyde oxidase/xanthine dehydrogenase, molybdopterin binding domain"/>
    <property type="match status" value="4"/>
</dbReference>
<evidence type="ECO:0000256" key="11">
    <source>
        <dbReference type="ARBA" id="ARBA00023027"/>
    </source>
</evidence>
<dbReference type="Pfam" id="PF02738">
    <property type="entry name" value="MoCoBD_1"/>
    <property type="match status" value="1"/>
</dbReference>
<dbReference type="GO" id="GO:0071949">
    <property type="term" value="F:FAD binding"/>
    <property type="evidence" value="ECO:0007669"/>
    <property type="project" value="InterPro"/>
</dbReference>
<organism evidence="18 19">
    <name type="scientific">Tritrichomonas foetus</name>
    <dbReference type="NCBI Taxonomy" id="1144522"/>
    <lineage>
        <taxon>Eukaryota</taxon>
        <taxon>Metamonada</taxon>
        <taxon>Parabasalia</taxon>
        <taxon>Tritrichomonadida</taxon>
        <taxon>Tritrichomonadidae</taxon>
        <taxon>Tritrichomonas</taxon>
    </lineage>
</organism>
<protein>
    <submittedName>
        <fullName evidence="18">Xanthine dehydrogenase/oxidase</fullName>
    </submittedName>
</protein>
<feature type="domain" description="2Fe-2S ferredoxin-type" evidence="16">
    <location>
        <begin position="17"/>
        <end position="107"/>
    </location>
</feature>
<dbReference type="Pfam" id="PF00941">
    <property type="entry name" value="FAD_binding_5"/>
    <property type="match status" value="1"/>
</dbReference>
<dbReference type="InterPro" id="IPR036884">
    <property type="entry name" value="2Fe-2S-bd_dom_sf"/>
</dbReference>
<dbReference type="Pfam" id="PF03450">
    <property type="entry name" value="CO_deh_flav_C"/>
    <property type="match status" value="1"/>
</dbReference>
<evidence type="ECO:0000256" key="8">
    <source>
        <dbReference type="ARBA" id="ARBA00023002"/>
    </source>
</evidence>
<evidence type="ECO:0000259" key="17">
    <source>
        <dbReference type="PROSITE" id="PS51387"/>
    </source>
</evidence>
<dbReference type="Gene3D" id="3.90.1170.50">
    <property type="entry name" value="Aldehyde oxidase/xanthine dehydrogenase, a/b hammerhead"/>
    <property type="match status" value="1"/>
</dbReference>
<dbReference type="Pfam" id="PF01799">
    <property type="entry name" value="Fer2_2"/>
    <property type="match status" value="1"/>
</dbReference>
<comment type="cofactor">
    <cofactor evidence="12">
        <name>[2Fe-2S] cluster</name>
        <dbReference type="ChEBI" id="CHEBI:190135"/>
    </cofactor>
</comment>
<dbReference type="InterPro" id="IPR002888">
    <property type="entry name" value="2Fe-2S-bd"/>
</dbReference>
<evidence type="ECO:0000313" key="18">
    <source>
        <dbReference type="EMBL" id="OHT14170.1"/>
    </source>
</evidence>
<feature type="binding site" evidence="15">
    <location>
        <position position="129"/>
    </location>
    <ligand>
        <name>[2Fe-2S] cluster</name>
        <dbReference type="ChEBI" id="CHEBI:190135"/>
        <label>2</label>
    </ligand>
</feature>
<dbReference type="SUPFAM" id="SSF54665">
    <property type="entry name" value="CO dehydrogenase molybdoprotein N-domain-like"/>
    <property type="match status" value="1"/>
</dbReference>
<dbReference type="SUPFAM" id="SSF56003">
    <property type="entry name" value="Molybdenum cofactor-binding domain"/>
    <property type="match status" value="1"/>
</dbReference>
<dbReference type="VEuPathDB" id="TrichDB:TRFO_03241"/>
<keyword evidence="4" id="KW-0285">Flavoprotein</keyword>
<evidence type="ECO:0000256" key="14">
    <source>
        <dbReference type="PIRSR" id="PIRSR000127-2"/>
    </source>
</evidence>
<dbReference type="InterPro" id="IPR001041">
    <property type="entry name" value="2Fe-2S_ferredoxin-type"/>
</dbReference>
<dbReference type="RefSeq" id="XP_068367306.1">
    <property type="nucleotide sequence ID" value="XM_068491168.1"/>
</dbReference>
<dbReference type="Pfam" id="PF01315">
    <property type="entry name" value="Ald_Xan_dh_C"/>
    <property type="match status" value="1"/>
</dbReference>
<dbReference type="PROSITE" id="PS51085">
    <property type="entry name" value="2FE2S_FER_2"/>
    <property type="match status" value="1"/>
</dbReference>
<dbReference type="PROSITE" id="PS00197">
    <property type="entry name" value="2FE2S_FER_1"/>
    <property type="match status" value="1"/>
</dbReference>
<keyword evidence="6 15" id="KW-0479">Metal-binding</keyword>
<dbReference type="InterPro" id="IPR016167">
    <property type="entry name" value="FAD-bd_PCMH_sub1"/>
</dbReference>
<dbReference type="Gene3D" id="3.30.390.50">
    <property type="entry name" value="CO dehydrogenase flavoprotein, C-terminal domain"/>
    <property type="match status" value="1"/>
</dbReference>
<dbReference type="InterPro" id="IPR016169">
    <property type="entry name" value="FAD-bd_PCMH_sub2"/>
</dbReference>
<feature type="binding site" evidence="15">
    <location>
        <position position="166"/>
    </location>
    <ligand>
        <name>[2Fe-2S] cluster</name>
        <dbReference type="ChEBI" id="CHEBI:190135"/>
        <label>2</label>
    </ligand>
</feature>
<dbReference type="InterPro" id="IPR008274">
    <property type="entry name" value="AldOxase/xan_DH_MoCoBD1"/>
</dbReference>
<feature type="binding site" evidence="15">
    <location>
        <position position="132"/>
    </location>
    <ligand>
        <name>[2Fe-2S] cluster</name>
        <dbReference type="ChEBI" id="CHEBI:190135"/>
        <label>2</label>
    </ligand>
</feature>
<feature type="domain" description="FAD-binding PCMH-type" evidence="17">
    <location>
        <begin position="237"/>
        <end position="413"/>
    </location>
</feature>
<feature type="binding site" evidence="15">
    <location>
        <position position="1078"/>
    </location>
    <ligand>
        <name>Mo-molybdopterin</name>
        <dbReference type="ChEBI" id="CHEBI:71302"/>
    </ligand>
    <ligandPart>
        <name>Mo</name>
        <dbReference type="ChEBI" id="CHEBI:28685"/>
    </ligandPart>
</feature>
<evidence type="ECO:0000256" key="15">
    <source>
        <dbReference type="PIRSR" id="PIRSR000127-3"/>
    </source>
</evidence>
<dbReference type="Gene3D" id="3.30.465.10">
    <property type="match status" value="1"/>
</dbReference>
<feature type="binding site" evidence="15">
    <location>
        <position position="59"/>
    </location>
    <ligand>
        <name>[2Fe-2S] cluster</name>
        <dbReference type="ChEBI" id="CHEBI:190135"/>
        <label>1</label>
    </ligand>
</feature>
<feature type="active site" description="Proton acceptor" evidence="13">
    <location>
        <position position="1258"/>
    </location>
</feature>
<feature type="binding site" evidence="15">
    <location>
        <position position="64"/>
    </location>
    <ligand>
        <name>[2Fe-2S] cluster</name>
        <dbReference type="ChEBI" id="CHEBI:190135"/>
        <label>1</label>
    </ligand>
</feature>
<dbReference type="FunFam" id="3.30.365.10:FF:000002">
    <property type="entry name" value="Xanthine dehydrogenase oxidase"/>
    <property type="match status" value="1"/>
</dbReference>
<dbReference type="Gene3D" id="1.10.150.120">
    <property type="entry name" value="[2Fe-2S]-binding domain"/>
    <property type="match status" value="1"/>
</dbReference>
<evidence type="ECO:0000256" key="4">
    <source>
        <dbReference type="ARBA" id="ARBA00022630"/>
    </source>
</evidence>
<keyword evidence="11" id="KW-0520">NAD</keyword>
<dbReference type="CDD" id="cd00207">
    <property type="entry name" value="fer2"/>
    <property type="match status" value="1"/>
</dbReference>
<feature type="binding site" evidence="14">
    <location>
        <begin position="265"/>
        <end position="272"/>
    </location>
    <ligand>
        <name>FAD</name>
        <dbReference type="ChEBI" id="CHEBI:57692"/>
    </ligand>
</feature>
<keyword evidence="8" id="KW-0560">Oxidoreductase</keyword>
<dbReference type="Gene3D" id="3.30.43.10">
    <property type="entry name" value="Uridine Diphospho-n-acetylenolpyruvylglucosamine Reductase, domain 2"/>
    <property type="match status" value="1"/>
</dbReference>
<feature type="binding site" evidence="14">
    <location>
        <position position="912"/>
    </location>
    <ligand>
        <name>substrate</name>
    </ligand>
</feature>
<dbReference type="InterPro" id="IPR005107">
    <property type="entry name" value="CO_DH_flav_C"/>
</dbReference>
<dbReference type="PANTHER" id="PTHR45444">
    <property type="entry name" value="XANTHINE DEHYDROGENASE"/>
    <property type="match status" value="1"/>
</dbReference>
<dbReference type="PIRSF" id="PIRSF000127">
    <property type="entry name" value="Xanthine_DH"/>
    <property type="match status" value="1"/>
</dbReference>
<evidence type="ECO:0000256" key="5">
    <source>
        <dbReference type="ARBA" id="ARBA00022714"/>
    </source>
</evidence>
<keyword evidence="10 15" id="KW-0411">Iron-sulfur</keyword>
<dbReference type="InterPro" id="IPR006058">
    <property type="entry name" value="2Fe2S_fd_BS"/>
</dbReference>
<gene>
    <name evidence="18" type="primary">XDH</name>
    <name evidence="18" type="ORF">TRFO_03241</name>
</gene>
<evidence type="ECO:0000259" key="16">
    <source>
        <dbReference type="PROSITE" id="PS51085"/>
    </source>
</evidence>
<dbReference type="GeneID" id="94825872"/>
<evidence type="ECO:0000313" key="19">
    <source>
        <dbReference type="Proteomes" id="UP000179807"/>
    </source>
</evidence>
<dbReference type="InterPro" id="IPR036856">
    <property type="entry name" value="Ald_Oxase/Xan_DH_a/b_sf"/>
</dbReference>
<dbReference type="GO" id="GO:0005506">
    <property type="term" value="F:iron ion binding"/>
    <property type="evidence" value="ECO:0007669"/>
    <property type="project" value="InterPro"/>
</dbReference>
<evidence type="ECO:0000256" key="2">
    <source>
        <dbReference type="ARBA" id="ARBA00006849"/>
    </source>
</evidence>
<proteinExistence type="inferred from homology"/>
<dbReference type="InterPro" id="IPR002346">
    <property type="entry name" value="Mopterin_DH_FAD-bd"/>
</dbReference>
<evidence type="ECO:0000256" key="13">
    <source>
        <dbReference type="PIRSR" id="PIRSR000127-1"/>
    </source>
</evidence>
<dbReference type="SUPFAM" id="SSF47741">
    <property type="entry name" value="CO dehydrogenase ISP C-domain like"/>
    <property type="match status" value="1"/>
</dbReference>
<dbReference type="SUPFAM" id="SSF55447">
    <property type="entry name" value="CO dehydrogenase flavoprotein C-terminal domain-like"/>
    <property type="match status" value="1"/>
</dbReference>
<evidence type="ECO:0000256" key="7">
    <source>
        <dbReference type="ARBA" id="ARBA00022827"/>
    </source>
</evidence>
<dbReference type="InterPro" id="IPR037165">
    <property type="entry name" value="AldOxase/xan_DH_Mopterin-bd_sf"/>
</dbReference>
<dbReference type="EMBL" id="MLAK01000421">
    <property type="protein sequence ID" value="OHT14170.1"/>
    <property type="molecule type" value="Genomic_DNA"/>
</dbReference>
<keyword evidence="9 15" id="KW-0408">Iron</keyword>
<dbReference type="InterPro" id="IPR000674">
    <property type="entry name" value="Ald_Oxase/Xan_DH_a/b"/>
</dbReference>
<dbReference type="FunFam" id="3.10.20.30:FF:000012">
    <property type="entry name" value="Xanthine dehydrogenase/oxidase"/>
    <property type="match status" value="1"/>
</dbReference>
<dbReference type="InterPro" id="IPR012675">
    <property type="entry name" value="Beta-grasp_dom_sf"/>
</dbReference>
<feature type="binding site" evidence="14">
    <location>
        <position position="425"/>
    </location>
    <ligand>
        <name>FAD</name>
        <dbReference type="ChEBI" id="CHEBI:57692"/>
    </ligand>
</feature>
<dbReference type="InterPro" id="IPR016166">
    <property type="entry name" value="FAD-bd_PCMH"/>
</dbReference>
<dbReference type="Proteomes" id="UP000179807">
    <property type="component" value="Unassembled WGS sequence"/>
</dbReference>
<name>A0A1J4KST8_9EUKA</name>
<feature type="binding site" evidence="14">
    <location>
        <position position="336"/>
    </location>
    <ligand>
        <name>FAD</name>
        <dbReference type="ChEBI" id="CHEBI:57692"/>
    </ligand>
</feature>
<feature type="binding site" evidence="15">
    <location>
        <position position="910"/>
    </location>
    <ligand>
        <name>Mo-molybdopterin</name>
        <dbReference type="ChEBI" id="CHEBI:71302"/>
    </ligand>
    <ligandPart>
        <name>Mo</name>
        <dbReference type="ChEBI" id="CHEBI:28685"/>
    </ligandPart>
</feature>
<comment type="cofactor">
    <cofactor evidence="15">
        <name>Mo-molybdopterin</name>
        <dbReference type="ChEBI" id="CHEBI:71302"/>
    </cofactor>
    <text evidence="15">Binds 1 Mo-molybdopterin (Mo-MPT) cofactor per subunit.</text>
</comment>
<dbReference type="GO" id="GO:0051537">
    <property type="term" value="F:2 iron, 2 sulfur cluster binding"/>
    <property type="evidence" value="ECO:0007669"/>
    <property type="project" value="UniProtKB-KW"/>
</dbReference>
<feature type="binding site" evidence="15">
    <location>
        <position position="67"/>
    </location>
    <ligand>
        <name>[2Fe-2S] cluster</name>
        <dbReference type="ChEBI" id="CHEBI:190135"/>
        <label>1</label>
    </ligand>
</feature>
<feature type="binding site" evidence="15">
    <location>
        <position position="89"/>
    </location>
    <ligand>
        <name>[2Fe-2S] cluster</name>
        <dbReference type="ChEBI" id="CHEBI:190135"/>
        <label>1</label>
    </ligand>
</feature>
<evidence type="ECO:0000256" key="12">
    <source>
        <dbReference type="ARBA" id="ARBA00034078"/>
    </source>
</evidence>
<reference evidence="18" key="1">
    <citation type="submission" date="2016-10" db="EMBL/GenBank/DDBJ databases">
        <authorList>
            <person name="Benchimol M."/>
            <person name="Almeida L.G."/>
            <person name="Vasconcelos A.T."/>
            <person name="Perreira-Neves A."/>
            <person name="Rosa I.A."/>
            <person name="Tasca T."/>
            <person name="Bogo M.R."/>
            <person name="de Souza W."/>
        </authorList>
    </citation>
    <scope>NUCLEOTIDE SEQUENCE [LARGE SCALE GENOMIC DNA]</scope>
    <source>
        <strain evidence="18">K</strain>
    </source>
</reference>
<keyword evidence="5 15" id="KW-0001">2Fe-2S</keyword>